<dbReference type="KEGG" id="dpp:DICPUDRAFT_55408"/>
<dbReference type="eggNOG" id="ENOG502RBWV">
    <property type="taxonomic scope" value="Eukaryota"/>
</dbReference>
<evidence type="ECO:0000313" key="1">
    <source>
        <dbReference type="EMBL" id="EGC35046.1"/>
    </source>
</evidence>
<keyword evidence="2" id="KW-1185">Reference proteome</keyword>
<dbReference type="RefSeq" id="XP_003288414.1">
    <property type="nucleotide sequence ID" value="XM_003288366.1"/>
</dbReference>
<dbReference type="PANTHER" id="PTHR38092">
    <property type="entry name" value="REGULATOR CUDA, PUTATIVE-RELATED"/>
    <property type="match status" value="1"/>
</dbReference>
<accession>F0ZLY2</accession>
<dbReference type="OrthoDB" id="19587at2759"/>
<dbReference type="FunCoup" id="F0ZLY2">
    <property type="interactions" value="150"/>
</dbReference>
<proteinExistence type="predicted"/>
<dbReference type="PANTHER" id="PTHR38092:SF6">
    <property type="entry name" value="C2 NT-TYPE DOMAIN-CONTAINING PROTEIN"/>
    <property type="match status" value="1"/>
</dbReference>
<dbReference type="InterPro" id="IPR040430">
    <property type="entry name" value="CudA-like"/>
</dbReference>
<sequence>MSNINITSGSASSPYLEVIEQESISIENAIINNRNSNVHIVVKNTSFVLKIKSLDISKVNFSSSCVKAGLYYVGDPLKEVSFIQNPPITYVGSSCKNGEQFAIDIKISILSSQHQGNLFYILVTASPDASNKNGATHTVLSFPIRVVSKVDHIKKDPNGVCEKKQTFIDVLTDRLTTLERIHQDQSTLLSKMLKERGIQAPPVTEYSSYTEYTESDLLSCGFSTSPPSSPFSISDSTSISSTSTSTTATTSLLTKKHKKHVNGGNALTINNNINTHSNKNTAEKFLESFNKVIKVYKEDNYGKKTLELSNFISGLEYDEKNILVDLLESFTFDESSQVKSNPSSSDHNEDCNCETCPYKQQAEQFMLLSPVVCFPSPAIKPTVPSPTNQI</sequence>
<evidence type="ECO:0000313" key="2">
    <source>
        <dbReference type="Proteomes" id="UP000001064"/>
    </source>
</evidence>
<protein>
    <submittedName>
        <fullName evidence="1">Uncharacterized protein</fullName>
    </submittedName>
</protein>
<dbReference type="InParanoid" id="F0ZLY2"/>
<dbReference type="GO" id="GO:0045893">
    <property type="term" value="P:positive regulation of DNA-templated transcription"/>
    <property type="evidence" value="ECO:0007669"/>
    <property type="project" value="EnsemblProtists"/>
</dbReference>
<dbReference type="GO" id="GO:0003700">
    <property type="term" value="F:DNA-binding transcription factor activity"/>
    <property type="evidence" value="ECO:0007669"/>
    <property type="project" value="EnsemblProtists"/>
</dbReference>
<organism evidence="1 2">
    <name type="scientific">Dictyostelium purpureum</name>
    <name type="common">Slime mold</name>
    <dbReference type="NCBI Taxonomy" id="5786"/>
    <lineage>
        <taxon>Eukaryota</taxon>
        <taxon>Amoebozoa</taxon>
        <taxon>Evosea</taxon>
        <taxon>Eumycetozoa</taxon>
        <taxon>Dictyostelia</taxon>
        <taxon>Dictyosteliales</taxon>
        <taxon>Dictyosteliaceae</taxon>
        <taxon>Dictyostelium</taxon>
    </lineage>
</organism>
<gene>
    <name evidence="1" type="ORF">DICPUDRAFT_55408</name>
</gene>
<name>F0ZLY2_DICPU</name>
<dbReference type="GO" id="GO:0005634">
    <property type="term" value="C:nucleus"/>
    <property type="evidence" value="ECO:0000318"/>
    <property type="project" value="GO_Central"/>
</dbReference>
<dbReference type="GO" id="GO:0000976">
    <property type="term" value="F:transcription cis-regulatory region binding"/>
    <property type="evidence" value="ECO:0007669"/>
    <property type="project" value="EnsemblProtists"/>
</dbReference>
<dbReference type="GO" id="GO:0043565">
    <property type="term" value="F:sequence-specific DNA binding"/>
    <property type="evidence" value="ECO:0000318"/>
    <property type="project" value="GO_Central"/>
</dbReference>
<dbReference type="EMBL" id="GL871073">
    <property type="protein sequence ID" value="EGC35046.1"/>
    <property type="molecule type" value="Genomic_DNA"/>
</dbReference>
<dbReference type="OMA" id="HQGNMFY"/>
<dbReference type="Proteomes" id="UP000001064">
    <property type="component" value="Unassembled WGS sequence"/>
</dbReference>
<dbReference type="AlphaFoldDB" id="F0ZLY2"/>
<dbReference type="GO" id="GO:0006355">
    <property type="term" value="P:regulation of DNA-templated transcription"/>
    <property type="evidence" value="ECO:0000318"/>
    <property type="project" value="GO_Central"/>
</dbReference>
<dbReference type="GeneID" id="10501853"/>
<dbReference type="GO" id="GO:0044671">
    <property type="term" value="P:sorocarp spore cell differentiation"/>
    <property type="evidence" value="ECO:0007669"/>
    <property type="project" value="EnsemblProtists"/>
</dbReference>
<dbReference type="VEuPathDB" id="AmoebaDB:DICPUDRAFT_55408"/>
<reference evidence="2" key="1">
    <citation type="journal article" date="2011" name="Genome Biol.">
        <title>Comparative genomics of the social amoebae Dictyostelium discoideum and Dictyostelium purpureum.</title>
        <authorList>
            <consortium name="US DOE Joint Genome Institute (JGI-PGF)"/>
            <person name="Sucgang R."/>
            <person name="Kuo A."/>
            <person name="Tian X."/>
            <person name="Salerno W."/>
            <person name="Parikh A."/>
            <person name="Feasley C.L."/>
            <person name="Dalin E."/>
            <person name="Tu H."/>
            <person name="Huang E."/>
            <person name="Barry K."/>
            <person name="Lindquist E."/>
            <person name="Shapiro H."/>
            <person name="Bruce D."/>
            <person name="Schmutz J."/>
            <person name="Salamov A."/>
            <person name="Fey P."/>
            <person name="Gaudet P."/>
            <person name="Anjard C."/>
            <person name="Babu M.M."/>
            <person name="Basu S."/>
            <person name="Bushmanova Y."/>
            <person name="van der Wel H."/>
            <person name="Katoh-Kurasawa M."/>
            <person name="Dinh C."/>
            <person name="Coutinho P.M."/>
            <person name="Saito T."/>
            <person name="Elias M."/>
            <person name="Schaap P."/>
            <person name="Kay R.R."/>
            <person name="Henrissat B."/>
            <person name="Eichinger L."/>
            <person name="Rivero F."/>
            <person name="Putnam N.H."/>
            <person name="West C.M."/>
            <person name="Loomis W.F."/>
            <person name="Chisholm R.L."/>
            <person name="Shaulsky G."/>
            <person name="Strassmann J.E."/>
            <person name="Queller D.C."/>
            <person name="Kuspa A."/>
            <person name="Grigoriev I.V."/>
        </authorList>
    </citation>
    <scope>NUCLEOTIDE SEQUENCE [LARGE SCALE GENOMIC DNA]</scope>
    <source>
        <strain evidence="2">QSDP1</strain>
    </source>
</reference>